<comment type="caution">
    <text evidence="3">The sequence shown here is derived from an EMBL/GenBank/DDBJ whole genome shotgun (WGS) entry which is preliminary data.</text>
</comment>
<dbReference type="PANTHER" id="PTHR42928">
    <property type="entry name" value="TRICARBOXYLATE-BINDING PROTEIN"/>
    <property type="match status" value="1"/>
</dbReference>
<dbReference type="AlphaFoldDB" id="A0A6L6J0K8"/>
<dbReference type="Pfam" id="PF03401">
    <property type="entry name" value="TctC"/>
    <property type="match status" value="1"/>
</dbReference>
<dbReference type="InterPro" id="IPR006311">
    <property type="entry name" value="TAT_signal"/>
</dbReference>
<accession>A0A6L6J0K8</accession>
<keyword evidence="4" id="KW-1185">Reference proteome</keyword>
<dbReference type="CDD" id="cd07012">
    <property type="entry name" value="PBP2_Bug_TTT"/>
    <property type="match status" value="1"/>
</dbReference>
<name>A0A6L6J0K8_9RHOB</name>
<dbReference type="PANTHER" id="PTHR42928:SF5">
    <property type="entry name" value="BLR1237 PROTEIN"/>
    <property type="match status" value="1"/>
</dbReference>
<evidence type="ECO:0000256" key="2">
    <source>
        <dbReference type="SAM" id="SignalP"/>
    </source>
</evidence>
<dbReference type="InterPro" id="IPR005064">
    <property type="entry name" value="BUG"/>
</dbReference>
<dbReference type="InterPro" id="IPR042100">
    <property type="entry name" value="Bug_dom1"/>
</dbReference>
<protein>
    <submittedName>
        <fullName evidence="3">Tripartite tricarboxylate transporter substrate binding protein</fullName>
    </submittedName>
</protein>
<dbReference type="Proteomes" id="UP000478740">
    <property type="component" value="Unassembled WGS sequence"/>
</dbReference>
<comment type="similarity">
    <text evidence="1">Belongs to the UPF0065 (bug) family.</text>
</comment>
<dbReference type="SUPFAM" id="SSF53850">
    <property type="entry name" value="Periplasmic binding protein-like II"/>
    <property type="match status" value="1"/>
</dbReference>
<dbReference type="Gene3D" id="3.40.190.150">
    <property type="entry name" value="Bordetella uptake gene, domain 1"/>
    <property type="match status" value="1"/>
</dbReference>
<evidence type="ECO:0000256" key="1">
    <source>
        <dbReference type="ARBA" id="ARBA00006987"/>
    </source>
</evidence>
<dbReference type="PIRSF" id="PIRSF017082">
    <property type="entry name" value="YflP"/>
    <property type="match status" value="1"/>
</dbReference>
<evidence type="ECO:0000313" key="4">
    <source>
        <dbReference type="Proteomes" id="UP000478740"/>
    </source>
</evidence>
<reference evidence="3 4" key="1">
    <citation type="submission" date="2019-11" db="EMBL/GenBank/DDBJ databases">
        <authorList>
            <person name="Dong K."/>
        </authorList>
    </citation>
    <scope>NUCLEOTIDE SEQUENCE [LARGE SCALE GENOMIC DNA]</scope>
    <source>
        <strain evidence="3 4">DK608</strain>
    </source>
</reference>
<dbReference type="RefSeq" id="WP_155045295.1">
    <property type="nucleotide sequence ID" value="NZ_WMIH01000013.1"/>
</dbReference>
<feature type="signal peptide" evidence="2">
    <location>
        <begin position="1"/>
        <end position="27"/>
    </location>
</feature>
<organism evidence="3 4">
    <name type="scientific">Paracoccus shanxieyensis</name>
    <dbReference type="NCBI Taxonomy" id="2675752"/>
    <lineage>
        <taxon>Bacteria</taxon>
        <taxon>Pseudomonadati</taxon>
        <taxon>Pseudomonadota</taxon>
        <taxon>Alphaproteobacteria</taxon>
        <taxon>Rhodobacterales</taxon>
        <taxon>Paracoccaceae</taxon>
        <taxon>Paracoccus</taxon>
    </lineage>
</organism>
<dbReference type="PROSITE" id="PS51318">
    <property type="entry name" value="TAT"/>
    <property type="match status" value="1"/>
</dbReference>
<proteinExistence type="inferred from homology"/>
<gene>
    <name evidence="3" type="ORF">GL284_14200</name>
</gene>
<dbReference type="EMBL" id="WMII01000013">
    <property type="protein sequence ID" value="MTH65421.1"/>
    <property type="molecule type" value="Genomic_DNA"/>
</dbReference>
<dbReference type="Gene3D" id="3.40.190.10">
    <property type="entry name" value="Periplasmic binding protein-like II"/>
    <property type="match status" value="1"/>
</dbReference>
<feature type="chain" id="PRO_5027010070" evidence="2">
    <location>
        <begin position="28"/>
        <end position="324"/>
    </location>
</feature>
<keyword evidence="2" id="KW-0732">Signal</keyword>
<evidence type="ECO:0000313" key="3">
    <source>
        <dbReference type="EMBL" id="MTH65421.1"/>
    </source>
</evidence>
<sequence>MKMSVSRRGFLAGTVGAAALLGLPAFAQEFPAKAFTYIVPYTPGGMSDNISRLIGQKLTEKTGQQVVNDYKPGAGGAIGANFYTKTPDDGYTLLQATNSFFGVIPFVTKVEYDPLTDLTPLVLVGDAPMVMAVHPSVQANTLEEFIAYAKANPGALAYATAGKGTVGHLCGEWLQERAGIELLHIPYNGAAPGFQAAVAGEAQVVFGPEAAEFISAGSLKGIAVLGAQRWDRLPDLPTTAEAGIDGWTPRSWHTVVVHSSTPDAVKERLNNLLNEALAEDSTVQALRNFGLIPGIASLAEMKQRAVDDNTQFGELIRNAGLAVQ</sequence>